<dbReference type="EMBL" id="FMXQ01000011">
    <property type="protein sequence ID" value="SDB54613.1"/>
    <property type="molecule type" value="Genomic_DNA"/>
</dbReference>
<sequence length="76" mass="8061">MSIVAIQCPKTGQQISTGIETDAASFKAAPFANHTVECWACGGRHSWSRRWATLVEVDDPAVKRAGVPIPGSSVHA</sequence>
<dbReference type="RefSeq" id="WP_090880033.1">
    <property type="nucleotide sequence ID" value="NZ_FMXQ01000011.1"/>
</dbReference>
<name>A0A1G6EB35_9HYPH</name>
<dbReference type="Proteomes" id="UP000199071">
    <property type="component" value="Unassembled WGS sequence"/>
</dbReference>
<dbReference type="AlphaFoldDB" id="A0A1G6EB35"/>
<dbReference type="OrthoDB" id="7960669at2"/>
<evidence type="ECO:0000313" key="2">
    <source>
        <dbReference type="Proteomes" id="UP000199071"/>
    </source>
</evidence>
<evidence type="ECO:0000313" key="1">
    <source>
        <dbReference type="EMBL" id="SDB54613.1"/>
    </source>
</evidence>
<protein>
    <submittedName>
        <fullName evidence="1">Uncharacterized protein</fullName>
    </submittedName>
</protein>
<gene>
    <name evidence="1" type="ORF">SAMN02982931_04311</name>
</gene>
<proteinExistence type="predicted"/>
<accession>A0A1G6EB35</accession>
<reference evidence="1 2" key="1">
    <citation type="submission" date="2016-10" db="EMBL/GenBank/DDBJ databases">
        <authorList>
            <person name="de Groot N.N."/>
        </authorList>
    </citation>
    <scope>NUCLEOTIDE SEQUENCE [LARGE SCALE GENOMIC DNA]</scope>
    <source>
        <strain evidence="1 2">ATCC 35022</strain>
    </source>
</reference>
<organism evidence="1 2">
    <name type="scientific">Bauldia litoralis</name>
    <dbReference type="NCBI Taxonomy" id="665467"/>
    <lineage>
        <taxon>Bacteria</taxon>
        <taxon>Pseudomonadati</taxon>
        <taxon>Pseudomonadota</taxon>
        <taxon>Alphaproteobacteria</taxon>
        <taxon>Hyphomicrobiales</taxon>
        <taxon>Kaistiaceae</taxon>
        <taxon>Bauldia</taxon>
    </lineage>
</organism>
<keyword evidence="2" id="KW-1185">Reference proteome</keyword>